<dbReference type="InParanoid" id="A0A0M8K8V9"/>
<keyword evidence="4" id="KW-1003">Cell membrane</keyword>
<dbReference type="InterPro" id="IPR037185">
    <property type="entry name" value="EmrE-like"/>
</dbReference>
<feature type="transmembrane region" description="Helical" evidence="8">
    <location>
        <begin position="37"/>
        <end position="58"/>
    </location>
</feature>
<dbReference type="GO" id="GO:0005886">
    <property type="term" value="C:plasma membrane"/>
    <property type="evidence" value="ECO:0007669"/>
    <property type="project" value="UniProtKB-SubCell"/>
</dbReference>
<dbReference type="STRING" id="872965.SE16_07120"/>
<dbReference type="Proteomes" id="UP000037784">
    <property type="component" value="Unassembled WGS sequence"/>
</dbReference>
<feature type="domain" description="EamA" evidence="9">
    <location>
        <begin position="6"/>
        <end position="140"/>
    </location>
</feature>
<accession>A0A0M8K8V9</accession>
<dbReference type="Proteomes" id="UP000050502">
    <property type="component" value="Unassembled WGS sequence"/>
</dbReference>
<evidence type="ECO:0000313" key="10">
    <source>
        <dbReference type="EMBL" id="GAP63211.1"/>
    </source>
</evidence>
<reference evidence="12" key="3">
    <citation type="submission" date="2015-08" db="EMBL/GenBank/DDBJ databases">
        <title>Draft Genome Sequence of a Heterotrophic Facultative Anaerobic Bacterium Ardenticatena maritima Strain 110S.</title>
        <authorList>
            <person name="Kawaichi S."/>
            <person name="Yoshida T."/>
            <person name="Sako Y."/>
            <person name="Nakamura R."/>
        </authorList>
    </citation>
    <scope>NUCLEOTIDE SEQUENCE [LARGE SCALE GENOMIC DNA]</scope>
    <source>
        <strain evidence="12">110S</strain>
    </source>
</reference>
<feature type="transmembrane region" description="Helical" evidence="8">
    <location>
        <begin position="148"/>
        <end position="165"/>
    </location>
</feature>
<evidence type="ECO:0000256" key="2">
    <source>
        <dbReference type="ARBA" id="ARBA00007362"/>
    </source>
</evidence>
<comment type="caution">
    <text evidence="10">The sequence shown here is derived from an EMBL/GenBank/DDBJ whole genome shotgun (WGS) entry which is preliminary data.</text>
</comment>
<reference evidence="11 13" key="2">
    <citation type="submission" date="2015-07" db="EMBL/GenBank/DDBJ databases">
        <title>Whole genome sequence of Ardenticatena maritima DSM 23922.</title>
        <authorList>
            <person name="Hemp J."/>
            <person name="Ward L.M."/>
            <person name="Pace L.A."/>
            <person name="Fischer W.W."/>
        </authorList>
    </citation>
    <scope>NUCLEOTIDE SEQUENCE [LARGE SCALE GENOMIC DNA]</scope>
    <source>
        <strain evidence="11 13">110S</strain>
    </source>
</reference>
<dbReference type="RefSeq" id="WP_054493078.1">
    <property type="nucleotide sequence ID" value="NZ_BBZA01000125.1"/>
</dbReference>
<comment type="similarity">
    <text evidence="2">Belongs to the EamA transporter family.</text>
</comment>
<evidence type="ECO:0000313" key="12">
    <source>
        <dbReference type="Proteomes" id="UP000037784"/>
    </source>
</evidence>
<evidence type="ECO:0000256" key="4">
    <source>
        <dbReference type="ARBA" id="ARBA00022475"/>
    </source>
</evidence>
<dbReference type="AlphaFoldDB" id="A0A0M8K8V9"/>
<keyword evidence="6 8" id="KW-1133">Transmembrane helix</keyword>
<name>A0A0M8K8V9_9CHLR</name>
<dbReference type="InterPro" id="IPR004626">
    <property type="entry name" value="RarD"/>
</dbReference>
<dbReference type="EMBL" id="LGKN01000004">
    <property type="protein sequence ID" value="KPL88538.1"/>
    <property type="molecule type" value="Genomic_DNA"/>
</dbReference>
<evidence type="ECO:0000313" key="11">
    <source>
        <dbReference type="EMBL" id="KPL88538.1"/>
    </source>
</evidence>
<reference evidence="10 12" key="1">
    <citation type="journal article" date="2015" name="Genome Announc.">
        <title>Draft Genome Sequence of a Heterotrophic Facultative Anaerobic Thermophilic Bacterium, Ardenticatena maritima Strain 110ST.</title>
        <authorList>
            <person name="Kawaichi S."/>
            <person name="Yoshida T."/>
            <person name="Sako Y."/>
            <person name="Nakamura R."/>
        </authorList>
    </citation>
    <scope>NUCLEOTIDE SEQUENCE [LARGE SCALE GENOMIC DNA]</scope>
    <source>
        <strain evidence="10 12">110S</strain>
    </source>
</reference>
<evidence type="ECO:0000256" key="6">
    <source>
        <dbReference type="ARBA" id="ARBA00022989"/>
    </source>
</evidence>
<keyword evidence="5 8" id="KW-0812">Transmembrane</keyword>
<dbReference type="Pfam" id="PF00892">
    <property type="entry name" value="EamA"/>
    <property type="match status" value="1"/>
</dbReference>
<evidence type="ECO:0000256" key="5">
    <source>
        <dbReference type="ARBA" id="ARBA00022692"/>
    </source>
</evidence>
<gene>
    <name evidence="10" type="primary">rarD</name>
    <name evidence="10" type="ORF">ARMA_1634</name>
    <name evidence="11" type="ORF">SE16_07120</name>
</gene>
<dbReference type="FunCoup" id="A0A0M8K8V9">
    <property type="interactions" value="34"/>
</dbReference>
<feature type="transmembrane region" description="Helical" evidence="8">
    <location>
        <begin position="206"/>
        <end position="230"/>
    </location>
</feature>
<keyword evidence="12" id="KW-1185">Reference proteome</keyword>
<evidence type="ECO:0000256" key="3">
    <source>
        <dbReference type="ARBA" id="ARBA00022448"/>
    </source>
</evidence>
<comment type="subcellular location">
    <subcellularLocation>
        <location evidence="1">Cell membrane</location>
        <topology evidence="1">Multi-pass membrane protein</topology>
    </subcellularLocation>
</comment>
<evidence type="ECO:0000259" key="9">
    <source>
        <dbReference type="Pfam" id="PF00892"/>
    </source>
</evidence>
<evidence type="ECO:0000256" key="7">
    <source>
        <dbReference type="ARBA" id="ARBA00023136"/>
    </source>
</evidence>
<proteinExistence type="inferred from homology"/>
<feature type="transmembrane region" description="Helical" evidence="8">
    <location>
        <begin position="242"/>
        <end position="262"/>
    </location>
</feature>
<dbReference type="PANTHER" id="PTHR22911:SF137">
    <property type="entry name" value="SOLUTE CARRIER FAMILY 35 MEMBER G2-RELATED"/>
    <property type="match status" value="1"/>
</dbReference>
<feature type="transmembrane region" description="Helical" evidence="8">
    <location>
        <begin position="126"/>
        <end position="142"/>
    </location>
</feature>
<dbReference type="InterPro" id="IPR000620">
    <property type="entry name" value="EamA_dom"/>
</dbReference>
<evidence type="ECO:0000256" key="1">
    <source>
        <dbReference type="ARBA" id="ARBA00004651"/>
    </source>
</evidence>
<dbReference type="OrthoDB" id="369870at2"/>
<feature type="transmembrane region" description="Helical" evidence="8">
    <location>
        <begin position="7"/>
        <end position="25"/>
    </location>
</feature>
<feature type="transmembrane region" description="Helical" evidence="8">
    <location>
        <begin position="102"/>
        <end position="119"/>
    </location>
</feature>
<feature type="transmembrane region" description="Helical" evidence="8">
    <location>
        <begin position="177"/>
        <end position="194"/>
    </location>
</feature>
<keyword evidence="7 8" id="KW-0472">Membrane</keyword>
<dbReference type="SUPFAM" id="SSF103481">
    <property type="entry name" value="Multidrug resistance efflux transporter EmrE"/>
    <property type="match status" value="2"/>
</dbReference>
<feature type="transmembrane region" description="Helical" evidence="8">
    <location>
        <begin position="268"/>
        <end position="289"/>
    </location>
</feature>
<dbReference type="EMBL" id="BBZA01000125">
    <property type="protein sequence ID" value="GAP63211.1"/>
    <property type="molecule type" value="Genomic_DNA"/>
</dbReference>
<dbReference type="NCBIfam" id="TIGR00688">
    <property type="entry name" value="rarD"/>
    <property type="match status" value="1"/>
</dbReference>
<keyword evidence="3" id="KW-0813">Transport</keyword>
<dbReference type="PANTHER" id="PTHR22911">
    <property type="entry name" value="ACYL-MALONYL CONDENSING ENZYME-RELATED"/>
    <property type="match status" value="1"/>
</dbReference>
<organism evidence="10 12">
    <name type="scientific">Ardenticatena maritima</name>
    <dbReference type="NCBI Taxonomy" id="872965"/>
    <lineage>
        <taxon>Bacteria</taxon>
        <taxon>Bacillati</taxon>
        <taxon>Chloroflexota</taxon>
        <taxon>Ardenticatenia</taxon>
        <taxon>Ardenticatenales</taxon>
        <taxon>Ardenticatenaceae</taxon>
        <taxon>Ardenticatena</taxon>
    </lineage>
</organism>
<feature type="transmembrane region" description="Helical" evidence="8">
    <location>
        <begin position="70"/>
        <end position="90"/>
    </location>
</feature>
<evidence type="ECO:0000256" key="8">
    <source>
        <dbReference type="SAM" id="Phobius"/>
    </source>
</evidence>
<evidence type="ECO:0000313" key="13">
    <source>
        <dbReference type="Proteomes" id="UP000050502"/>
    </source>
</evidence>
<sequence length="298" mass="32638">MRSDRKGIVYAFLAYVLWGLFPLYWKQLDGVPATQLIGHRIIWSFIFLVALFALRGQLAHLHTLLRNRRIVLIYGGAAVLIALNWLIFVWAVNAGYIVETSLGYFINPLLSVLLGMLVLKEQLRGWQWVAIGLATLGVGYLTLSYGRLPWIALALAGSFGVYGLVTKIAPLDALDGLTLETGLLFIPALAFLLLEESAGRGAFGHAGLVATLFMAGTGVVTAVPLLLFGAAARRIPLSTVGILQYLAPTLQFLIGVLIYAELFHRQHLIGYSCVWLALAIFWLEGWYTARRGALAAAQ</sequence>
<protein>
    <submittedName>
        <fullName evidence="10">Chloramphenicol-sensitive protein RarD</fullName>
    </submittedName>
</protein>